<gene>
    <name evidence="1" type="ORF">LPJ53_004801</name>
</gene>
<keyword evidence="2" id="KW-1185">Reference proteome</keyword>
<dbReference type="AlphaFoldDB" id="A0A9W8CQJ0"/>
<accession>A0A9W8CQJ0</accession>
<comment type="caution">
    <text evidence="1">The sequence shown here is derived from an EMBL/GenBank/DDBJ whole genome shotgun (WGS) entry which is preliminary data.</text>
</comment>
<evidence type="ECO:0000313" key="2">
    <source>
        <dbReference type="Proteomes" id="UP001149813"/>
    </source>
</evidence>
<evidence type="ECO:0000313" key="1">
    <source>
        <dbReference type="EMBL" id="KAJ1720596.1"/>
    </source>
</evidence>
<proteinExistence type="predicted"/>
<feature type="non-terminal residue" evidence="1">
    <location>
        <position position="165"/>
    </location>
</feature>
<sequence length="165" mass="17701">MLLSRNGSSRIGSISRHAAATTASAPVLASAVLSKTRQACTSKPGSCATAINHCSHTASSSNASLKQPCSPSVVQAREDAIYSETAIRREFGYPIEYHAGSFPWLLSAERQRVPVNDLAAHADADGNARLRGFVQWLPIAARRRLAHSLNTYIARQALGQQAMDE</sequence>
<name>A0A9W8CQJ0_9FUNG</name>
<dbReference type="Proteomes" id="UP001149813">
    <property type="component" value="Unassembled WGS sequence"/>
</dbReference>
<organism evidence="1 2">
    <name type="scientific">Coemansia erecta</name>
    <dbReference type="NCBI Taxonomy" id="147472"/>
    <lineage>
        <taxon>Eukaryota</taxon>
        <taxon>Fungi</taxon>
        <taxon>Fungi incertae sedis</taxon>
        <taxon>Zoopagomycota</taxon>
        <taxon>Kickxellomycotina</taxon>
        <taxon>Kickxellomycetes</taxon>
        <taxon>Kickxellales</taxon>
        <taxon>Kickxellaceae</taxon>
        <taxon>Coemansia</taxon>
    </lineage>
</organism>
<dbReference type="OrthoDB" id="5562648at2759"/>
<reference evidence="1" key="1">
    <citation type="submission" date="2022-07" db="EMBL/GenBank/DDBJ databases">
        <title>Phylogenomic reconstructions and comparative analyses of Kickxellomycotina fungi.</title>
        <authorList>
            <person name="Reynolds N.K."/>
            <person name="Stajich J.E."/>
            <person name="Barry K."/>
            <person name="Grigoriev I.V."/>
            <person name="Crous P."/>
            <person name="Smith M.E."/>
        </authorList>
    </citation>
    <scope>NUCLEOTIDE SEQUENCE</scope>
    <source>
        <strain evidence="1">NBRC 32514</strain>
    </source>
</reference>
<dbReference type="EMBL" id="JANBOJ010000243">
    <property type="protein sequence ID" value="KAJ1720596.1"/>
    <property type="molecule type" value="Genomic_DNA"/>
</dbReference>
<protein>
    <submittedName>
        <fullName evidence="1">Uncharacterized protein</fullName>
    </submittedName>
</protein>